<evidence type="ECO:0000256" key="3">
    <source>
        <dbReference type="ARBA" id="ARBA00022692"/>
    </source>
</evidence>
<accession>A0AAN6GVA9</accession>
<keyword evidence="2" id="KW-0813">Transport</keyword>
<protein>
    <recommendedName>
        <fullName evidence="10">Cytochrome b561 domain-containing protein</fullName>
    </recommendedName>
</protein>
<evidence type="ECO:0000256" key="5">
    <source>
        <dbReference type="ARBA" id="ARBA00022989"/>
    </source>
</evidence>
<comment type="caution">
    <text evidence="11">The sequence shown here is derived from an EMBL/GenBank/DDBJ whole genome shotgun (WGS) entry which is preliminary data.</text>
</comment>
<evidence type="ECO:0000256" key="1">
    <source>
        <dbReference type="ARBA" id="ARBA00004370"/>
    </source>
</evidence>
<dbReference type="InterPro" id="IPR015920">
    <property type="entry name" value="Cellobiose_DH-like_cyt"/>
</dbReference>
<keyword evidence="12" id="KW-1185">Reference proteome</keyword>
<feature type="region of interest" description="Disordered" evidence="7">
    <location>
        <begin position="174"/>
        <end position="197"/>
    </location>
</feature>
<feature type="transmembrane region" description="Helical" evidence="8">
    <location>
        <begin position="351"/>
        <end position="370"/>
    </location>
</feature>
<keyword evidence="9" id="KW-0732">Signal</keyword>
<evidence type="ECO:0000256" key="2">
    <source>
        <dbReference type="ARBA" id="ARBA00022448"/>
    </source>
</evidence>
<dbReference type="PANTHER" id="PTHR47797">
    <property type="entry name" value="DEHYDROGENASE, PUTATIVE (AFU_ORTHOLOGUE AFUA_8G05805)-RELATED"/>
    <property type="match status" value="1"/>
</dbReference>
<dbReference type="Pfam" id="PF03188">
    <property type="entry name" value="Cytochrom_B561"/>
    <property type="match status" value="1"/>
</dbReference>
<feature type="signal peptide" evidence="9">
    <location>
        <begin position="1"/>
        <end position="20"/>
    </location>
</feature>
<dbReference type="Gene3D" id="1.20.120.1770">
    <property type="match status" value="1"/>
</dbReference>
<dbReference type="EMBL" id="JAPDMZ010000004">
    <property type="protein sequence ID" value="KAK0557567.1"/>
    <property type="molecule type" value="Genomic_DNA"/>
</dbReference>
<keyword evidence="6 8" id="KW-0472">Membrane</keyword>
<dbReference type="Pfam" id="PF16010">
    <property type="entry name" value="CDH-cyt"/>
    <property type="match status" value="1"/>
</dbReference>
<feature type="region of interest" description="Disordered" evidence="7">
    <location>
        <begin position="209"/>
        <end position="231"/>
    </location>
</feature>
<keyword evidence="3 8" id="KW-0812">Transmembrane</keyword>
<comment type="subcellular location">
    <subcellularLocation>
        <location evidence="1">Membrane</location>
    </subcellularLocation>
</comment>
<gene>
    <name evidence="11" type="ORF">OC846_000355</name>
</gene>
<feature type="domain" description="Cytochrome b561" evidence="10">
    <location>
        <begin position="214"/>
        <end position="413"/>
    </location>
</feature>
<keyword evidence="5 8" id="KW-1133">Transmembrane helix</keyword>
<feature type="transmembrane region" description="Helical" evidence="8">
    <location>
        <begin position="322"/>
        <end position="344"/>
    </location>
</feature>
<dbReference type="SMART" id="SM00665">
    <property type="entry name" value="B561"/>
    <property type="match status" value="1"/>
</dbReference>
<evidence type="ECO:0000256" key="9">
    <source>
        <dbReference type="SAM" id="SignalP"/>
    </source>
</evidence>
<feature type="chain" id="PRO_5042945249" description="Cytochrome b561 domain-containing protein" evidence="9">
    <location>
        <begin position="21"/>
        <end position="440"/>
    </location>
</feature>
<dbReference type="PROSITE" id="PS50939">
    <property type="entry name" value="CYTOCHROME_B561"/>
    <property type="match status" value="1"/>
</dbReference>
<feature type="transmembrane region" description="Helical" evidence="8">
    <location>
        <begin position="292"/>
        <end position="310"/>
    </location>
</feature>
<proteinExistence type="predicted"/>
<evidence type="ECO:0000313" key="12">
    <source>
        <dbReference type="Proteomes" id="UP001176517"/>
    </source>
</evidence>
<organism evidence="11 12">
    <name type="scientific">Tilletia horrida</name>
    <dbReference type="NCBI Taxonomy" id="155126"/>
    <lineage>
        <taxon>Eukaryota</taxon>
        <taxon>Fungi</taxon>
        <taxon>Dikarya</taxon>
        <taxon>Basidiomycota</taxon>
        <taxon>Ustilaginomycotina</taxon>
        <taxon>Exobasidiomycetes</taxon>
        <taxon>Tilletiales</taxon>
        <taxon>Tilletiaceae</taxon>
        <taxon>Tilletia</taxon>
    </lineage>
</organism>
<feature type="compositionally biased region" description="Polar residues" evidence="7">
    <location>
        <begin position="180"/>
        <end position="189"/>
    </location>
</feature>
<feature type="transmembrane region" description="Helical" evidence="8">
    <location>
        <begin position="390"/>
        <end position="410"/>
    </location>
</feature>
<dbReference type="SMART" id="SM00664">
    <property type="entry name" value="DoH"/>
    <property type="match status" value="1"/>
</dbReference>
<dbReference type="InterPro" id="IPR005018">
    <property type="entry name" value="DOMON_domain"/>
</dbReference>
<dbReference type="SUPFAM" id="SSF49344">
    <property type="entry name" value="CBD9-like"/>
    <property type="match status" value="1"/>
</dbReference>
<dbReference type="AlphaFoldDB" id="A0AAN6GVA9"/>
<dbReference type="CDD" id="cd08760">
    <property type="entry name" value="Cyt_b561_FRRS1_like"/>
    <property type="match status" value="1"/>
</dbReference>
<sequence length="440" mass="48246">MRAPAQTFLVLSAFVAVAQGERFGDRFCKDNLCVSAVYDDQALTVKYTAAYSGEIGWVGFGQGAHMAGANMMVGWPTSDGQVVLSQRTSSLHGEPTSGNVNALPFYPDMSTSMLTADPTVAVFSWTFPVEASFASARTPHIWALSSISPHSNNPNARLRPHDHRKGVITLDFTKPVSGAHPTSHNSSSKIPDADGPAKSLAANTSIQDVAPTKSAEIPRPGQANLSNVDPKSIHPAADRNLSDHSVRLLLAHMICMSIAWMGLMAAGILVGRFRVFLPDKWINIHRTLQTSALILTLFGFACAFEAVHSMRFAHFVGTHGKLGLVMIILVMIQASMGQLSIFLFRSKGTRLVNYGHLLLGIVLFFVLSLWQIRSGFHAWAWKAPSWIPDIFFPVWFSIIAVLFFGGLALLPQERRSVMARRKPEQPDLGSQSWHDDRLQM</sequence>
<dbReference type="InterPro" id="IPR006593">
    <property type="entry name" value="Cyt_b561/ferric_Rdtase_TM"/>
</dbReference>
<dbReference type="Gene3D" id="2.60.40.1210">
    <property type="entry name" value="Cellobiose dehydrogenase, cytochrome domain"/>
    <property type="match status" value="1"/>
</dbReference>
<dbReference type="PANTHER" id="PTHR47797:SF3">
    <property type="entry name" value="CYTOCHROME B561 DOMAIN-CONTAINING PROTEIN"/>
    <property type="match status" value="1"/>
</dbReference>
<evidence type="ECO:0000256" key="6">
    <source>
        <dbReference type="ARBA" id="ARBA00023136"/>
    </source>
</evidence>
<evidence type="ECO:0000256" key="7">
    <source>
        <dbReference type="SAM" id="MobiDB-lite"/>
    </source>
</evidence>
<feature type="region of interest" description="Disordered" evidence="7">
    <location>
        <begin position="420"/>
        <end position="440"/>
    </location>
</feature>
<evidence type="ECO:0000256" key="4">
    <source>
        <dbReference type="ARBA" id="ARBA00022982"/>
    </source>
</evidence>
<evidence type="ECO:0000259" key="10">
    <source>
        <dbReference type="PROSITE" id="PS50939"/>
    </source>
</evidence>
<reference evidence="11" key="1">
    <citation type="journal article" date="2023" name="PhytoFront">
        <title>Draft Genome Resources of Seven Strains of Tilletia horrida, Causal Agent of Kernel Smut of Rice.</title>
        <authorList>
            <person name="Khanal S."/>
            <person name="Antony Babu S."/>
            <person name="Zhou X.G."/>
        </authorList>
    </citation>
    <scope>NUCLEOTIDE SEQUENCE</scope>
    <source>
        <strain evidence="11">TX6</strain>
    </source>
</reference>
<name>A0AAN6GVA9_9BASI</name>
<dbReference type="GO" id="GO:0016020">
    <property type="term" value="C:membrane"/>
    <property type="evidence" value="ECO:0007669"/>
    <property type="project" value="UniProtKB-SubCell"/>
</dbReference>
<keyword evidence="4" id="KW-0249">Electron transport</keyword>
<feature type="transmembrane region" description="Helical" evidence="8">
    <location>
        <begin position="249"/>
        <end position="271"/>
    </location>
</feature>
<evidence type="ECO:0000256" key="8">
    <source>
        <dbReference type="SAM" id="Phobius"/>
    </source>
</evidence>
<dbReference type="Proteomes" id="UP001176517">
    <property type="component" value="Unassembled WGS sequence"/>
</dbReference>
<evidence type="ECO:0000313" key="11">
    <source>
        <dbReference type="EMBL" id="KAK0557567.1"/>
    </source>
</evidence>